<keyword evidence="2" id="KW-1185">Reference proteome</keyword>
<reference evidence="1 2" key="1">
    <citation type="submission" date="2019-08" db="EMBL/GenBank/DDBJ databases">
        <authorList>
            <person name="Peeters C."/>
        </authorList>
    </citation>
    <scope>NUCLEOTIDE SEQUENCE [LARGE SCALE GENOMIC DNA]</scope>
    <source>
        <strain evidence="1 2">LMG 31116</strain>
    </source>
</reference>
<proteinExistence type="predicted"/>
<sequence length="129" mass="14924">MAKNKNKRGGKVKVARPRMDDFLAYFKAFGDFDEATPDCFVKRYSWNGYELTHSEYDIDSSERASLFKTGSAREHIGGFMRYNTSGIERRFVEQGQEEIWQEVEVMVGLKAKLQGKLPVKGYRVSRIKI</sequence>
<gene>
    <name evidence="1" type="ORF">PMO31116_00500</name>
</gene>
<name>A0A5E4S4E8_9BURK</name>
<protein>
    <submittedName>
        <fullName evidence="1">Uncharacterized protein</fullName>
    </submittedName>
</protein>
<dbReference type="RefSeq" id="WP_150565296.1">
    <property type="nucleotide sequence ID" value="NZ_CABPSD010000001.1"/>
</dbReference>
<dbReference type="AlphaFoldDB" id="A0A5E4S4E8"/>
<accession>A0A5E4S4E8</accession>
<organism evidence="1 2">
    <name type="scientific">Pandoraea morbifera</name>
    <dbReference type="NCBI Taxonomy" id="2508300"/>
    <lineage>
        <taxon>Bacteria</taxon>
        <taxon>Pseudomonadati</taxon>
        <taxon>Pseudomonadota</taxon>
        <taxon>Betaproteobacteria</taxon>
        <taxon>Burkholderiales</taxon>
        <taxon>Burkholderiaceae</taxon>
        <taxon>Pandoraea</taxon>
    </lineage>
</organism>
<dbReference type="Proteomes" id="UP000368474">
    <property type="component" value="Unassembled WGS sequence"/>
</dbReference>
<evidence type="ECO:0000313" key="1">
    <source>
        <dbReference type="EMBL" id="VVD68998.1"/>
    </source>
</evidence>
<dbReference type="EMBL" id="CABPSD010000001">
    <property type="protein sequence ID" value="VVD68998.1"/>
    <property type="molecule type" value="Genomic_DNA"/>
</dbReference>
<evidence type="ECO:0000313" key="2">
    <source>
        <dbReference type="Proteomes" id="UP000368474"/>
    </source>
</evidence>